<name>A0A7W7GGW2_9ACTN</name>
<dbReference type="EMBL" id="JACHMS010000001">
    <property type="protein sequence ID" value="MBB4714737.1"/>
    <property type="molecule type" value="Genomic_DNA"/>
</dbReference>
<evidence type="ECO:0000313" key="1">
    <source>
        <dbReference type="EMBL" id="MBB4714737.1"/>
    </source>
</evidence>
<evidence type="ECO:0000313" key="2">
    <source>
        <dbReference type="Proteomes" id="UP000565089"/>
    </source>
</evidence>
<gene>
    <name evidence="1" type="ORF">BJ965_004619</name>
</gene>
<organism evidence="1 2">
    <name type="scientific">Streptomyces luteogriseus</name>
    <dbReference type="NCBI Taxonomy" id="68233"/>
    <lineage>
        <taxon>Bacteria</taxon>
        <taxon>Bacillati</taxon>
        <taxon>Actinomycetota</taxon>
        <taxon>Actinomycetes</taxon>
        <taxon>Kitasatosporales</taxon>
        <taxon>Streptomycetaceae</taxon>
        <taxon>Streptomyces</taxon>
    </lineage>
</organism>
<keyword evidence="2" id="KW-1185">Reference proteome</keyword>
<protein>
    <submittedName>
        <fullName evidence="1">Uncharacterized protein</fullName>
    </submittedName>
</protein>
<dbReference type="RefSeq" id="WP_281403070.1">
    <property type="nucleotide sequence ID" value="NZ_JACHMS010000001.1"/>
</dbReference>
<sequence>MANPHTSGAVTGTGDRSRPRAALRALCLTQVISRGTGHHEGGQP</sequence>
<comment type="caution">
    <text evidence="1">The sequence shown here is derived from an EMBL/GenBank/DDBJ whole genome shotgun (WGS) entry which is preliminary data.</text>
</comment>
<dbReference type="Proteomes" id="UP000565089">
    <property type="component" value="Unassembled WGS sequence"/>
</dbReference>
<proteinExistence type="predicted"/>
<accession>A0A7W7GGW2</accession>
<dbReference type="GeneID" id="95799794"/>
<reference evidence="1 2" key="1">
    <citation type="submission" date="2020-08" db="EMBL/GenBank/DDBJ databases">
        <title>Sequencing the genomes of 1000 actinobacteria strains.</title>
        <authorList>
            <person name="Klenk H.-P."/>
        </authorList>
    </citation>
    <scope>NUCLEOTIDE SEQUENCE [LARGE SCALE GENOMIC DNA]</scope>
    <source>
        <strain evidence="1 2">DSM 40483</strain>
    </source>
</reference>
<dbReference type="AlphaFoldDB" id="A0A7W7GGW2"/>